<keyword evidence="2" id="KW-1185">Reference proteome</keyword>
<feature type="non-terminal residue" evidence="1">
    <location>
        <position position="1"/>
    </location>
</feature>
<protein>
    <recommendedName>
        <fullName evidence="3">Hemerythrin-like domain-containing protein</fullName>
    </recommendedName>
</protein>
<comment type="caution">
    <text evidence="1">The sequence shown here is derived from an EMBL/GenBank/DDBJ whole genome shotgun (WGS) entry which is preliminary data.</text>
</comment>
<proteinExistence type="predicted"/>
<name>A0ABU2K2G2_9ACTN</name>
<dbReference type="RefSeq" id="WP_311671067.1">
    <property type="nucleotide sequence ID" value="NZ_JAVREO010000182.1"/>
</dbReference>
<sequence length="132" mass="14880">VHRLLVEARFLGDEEPSTEPLGQVRDAAHRLHDDLLEHLAYEEEHVIPMVLDRVAPDDQVRLLGKVVAENPPELVPRLVPWMAAAIAPDHRVALVEDWQRSLPPERSAQLIGFLREGLPPDMWSELSARAAL</sequence>
<dbReference type="Gene3D" id="1.20.120.520">
    <property type="entry name" value="nmb1532 protein domain like"/>
    <property type="match status" value="1"/>
</dbReference>
<evidence type="ECO:0008006" key="3">
    <source>
        <dbReference type="Google" id="ProtNLM"/>
    </source>
</evidence>
<dbReference type="Proteomes" id="UP001183410">
    <property type="component" value="Unassembled WGS sequence"/>
</dbReference>
<evidence type="ECO:0000313" key="2">
    <source>
        <dbReference type="Proteomes" id="UP001183410"/>
    </source>
</evidence>
<gene>
    <name evidence="1" type="ORF">RM844_32700</name>
</gene>
<evidence type="ECO:0000313" key="1">
    <source>
        <dbReference type="EMBL" id="MDT0271039.1"/>
    </source>
</evidence>
<accession>A0ABU2K2G2</accession>
<organism evidence="1 2">
    <name type="scientific">Streptomyces chisholmiae</name>
    <dbReference type="NCBI Taxonomy" id="3075540"/>
    <lineage>
        <taxon>Bacteria</taxon>
        <taxon>Bacillati</taxon>
        <taxon>Actinomycetota</taxon>
        <taxon>Actinomycetes</taxon>
        <taxon>Kitasatosporales</taxon>
        <taxon>Streptomycetaceae</taxon>
        <taxon>Streptomyces</taxon>
    </lineage>
</organism>
<dbReference type="EMBL" id="JAVREO010000182">
    <property type="protein sequence ID" value="MDT0271039.1"/>
    <property type="molecule type" value="Genomic_DNA"/>
</dbReference>
<reference evidence="2" key="1">
    <citation type="submission" date="2023-07" db="EMBL/GenBank/DDBJ databases">
        <title>30 novel species of actinomycetes from the DSMZ collection.</title>
        <authorList>
            <person name="Nouioui I."/>
        </authorList>
    </citation>
    <scope>NUCLEOTIDE SEQUENCE [LARGE SCALE GENOMIC DNA]</scope>
    <source>
        <strain evidence="2">DSM 44915</strain>
    </source>
</reference>